<dbReference type="PANTHER" id="PTHR37813:SF1">
    <property type="entry name" value="FELS-2 PROPHAGE PROTEIN"/>
    <property type="match status" value="1"/>
</dbReference>
<dbReference type="RefSeq" id="WP_087914965.1">
    <property type="nucleotide sequence ID" value="NZ_CP021780.1"/>
</dbReference>
<dbReference type="OrthoDB" id="2663535at2"/>
<dbReference type="Proteomes" id="UP000249890">
    <property type="component" value="Chromosome"/>
</dbReference>
<protein>
    <submittedName>
        <fullName evidence="3">Phage tail tape measure protein</fullName>
    </submittedName>
</protein>
<dbReference type="NCBIfam" id="TIGR01760">
    <property type="entry name" value="tape_meas_TP901"/>
    <property type="match status" value="1"/>
</dbReference>
<reference evidence="3 4" key="1">
    <citation type="submission" date="2017-06" db="EMBL/GenBank/DDBJ databases">
        <title>Complete genome sequence of Paenibacillus donghaensis KCTC 13049T isolated from East Sea sediment, South Korea.</title>
        <authorList>
            <person name="Jung B.K."/>
            <person name="Hong S.-J."/>
            <person name="Shin J.-H."/>
        </authorList>
    </citation>
    <scope>NUCLEOTIDE SEQUENCE [LARGE SCALE GENOMIC DNA]</scope>
    <source>
        <strain evidence="3 4">KCTC 13049</strain>
    </source>
</reference>
<keyword evidence="4" id="KW-1185">Reference proteome</keyword>
<proteinExistence type="predicted"/>
<keyword evidence="1" id="KW-1188">Viral release from host cell</keyword>
<organism evidence="3 4">
    <name type="scientific">Paenibacillus donghaensis</name>
    <dbReference type="NCBI Taxonomy" id="414771"/>
    <lineage>
        <taxon>Bacteria</taxon>
        <taxon>Bacillati</taxon>
        <taxon>Bacillota</taxon>
        <taxon>Bacilli</taxon>
        <taxon>Bacillales</taxon>
        <taxon>Paenibacillaceae</taxon>
        <taxon>Paenibacillus</taxon>
    </lineage>
</organism>
<dbReference type="AlphaFoldDB" id="A0A2Z2KD40"/>
<evidence type="ECO:0000256" key="1">
    <source>
        <dbReference type="ARBA" id="ARBA00022612"/>
    </source>
</evidence>
<dbReference type="InterPro" id="IPR010090">
    <property type="entry name" value="Phage_tape_meas"/>
</dbReference>
<sequence>MADTTRDVVGARINLDTSKMIPAFKMIDQGAKQNAETFKVLNQEITVTTKNYTALAGAADKMSLNSDERRKKIMAESEALVKQRTAQAELLTMKKNQMEQANQIVDAKLAAQQAIIKRRYDAVEQQEREHQKRMEILQNKLTASAARVTTGTSATSADTMRERVLMQEQAIRQKLAQMAEKESMQARKHAADYEKFWINALQSRERKEAQVRERALQEEQRVRRSLTQTQTQISGITGTAAQFAMTGTLYYAFTRGATEAISLLKDFEYELVNVQRVMGESADVGYVKDSMISSAKEYGYALREVASVYTLIAQNGFDEKQTEQLARTALMAKNVEQSFQSASQAQELMTGAILNYGMAAEDAERLLDRLNEVANNFPTTSKKLLEGINRVGATAKNAGVDIDELIGYLTVLNQAGFSGAVAGNAIKSFISYASRPIAIDKLEKYVGVMKQADGEMMDFPELLSKIAAQWDTLSDAERNEVTQAIARGDQASRFITLMNNYSKVVDVAKVSEESFGSAQRENTLTMSTLTKQSEQLRASWDELIISIGDSGLLGGLKLIVVTRISKPH</sequence>
<evidence type="ECO:0000259" key="2">
    <source>
        <dbReference type="Pfam" id="PF10145"/>
    </source>
</evidence>
<accession>A0A2Z2KD40</accession>
<dbReference type="PANTHER" id="PTHR37813">
    <property type="entry name" value="FELS-2 PROPHAGE PROTEIN"/>
    <property type="match status" value="1"/>
</dbReference>
<evidence type="ECO:0000313" key="4">
    <source>
        <dbReference type="Proteomes" id="UP000249890"/>
    </source>
</evidence>
<gene>
    <name evidence="3" type="ORF">B9T62_09225</name>
</gene>
<dbReference type="Pfam" id="PF10145">
    <property type="entry name" value="PhageMin_Tail"/>
    <property type="match status" value="1"/>
</dbReference>
<dbReference type="KEGG" id="pdh:B9T62_09225"/>
<name>A0A2Z2KD40_9BACL</name>
<dbReference type="EMBL" id="CP021780">
    <property type="protein sequence ID" value="ASA20950.1"/>
    <property type="molecule type" value="Genomic_DNA"/>
</dbReference>
<evidence type="ECO:0000313" key="3">
    <source>
        <dbReference type="EMBL" id="ASA20950.1"/>
    </source>
</evidence>
<feature type="domain" description="Phage tail tape measure protein" evidence="2">
    <location>
        <begin position="294"/>
        <end position="485"/>
    </location>
</feature>